<gene>
    <name evidence="2" type="ORF">PL9214291270</name>
</gene>
<dbReference type="OrthoDB" id="436779at2"/>
<evidence type="ECO:0000256" key="1">
    <source>
        <dbReference type="SAM" id="Phobius"/>
    </source>
</evidence>
<feature type="transmembrane region" description="Helical" evidence="1">
    <location>
        <begin position="396"/>
        <end position="420"/>
    </location>
</feature>
<keyword evidence="1" id="KW-1133">Transmembrane helix</keyword>
<evidence type="ECO:0000313" key="3">
    <source>
        <dbReference type="Proteomes" id="UP000184315"/>
    </source>
</evidence>
<name>A0A1J1LGI0_9CYAN</name>
<keyword evidence="3" id="KW-1185">Reference proteome</keyword>
<sequence length="667" mass="73096">MLEEIYHIFISNQIANQGGNRKVTLRSGKSYNVNIPEQLQEGYKLRLKKTGLAQNDVLLILHTLYDKNNHYSKIINNLVTDCEIKQDSKIRCIKAYESITSEQLNDDIAAIDLLDFIVTSNQKNLDPEFFQKYQLASENYRLLWIEQCLEKALESAHISDDQKQALRGIYQSVRAGEAISELNYLNDLDSILTNSNLPIEVKQRYLNASIKSKALTTELFIIDLIERNFLLEDDQEKYLSVYIQVRDNQKITDLQQLLKLEKLVLGSDIPEECKIIYKLASDGLFEQKNQENPEDIIDKVKTVTKSVRTAAQIVPNAHAVLGNLGVQAGTKVAIGGLAGGAATNATLAALGGGSVAAGGLGMLGGLAVVTGGAALIGAAALVSIVSVSQMDTQDRVNLGIAAVAGTLTSAATLATAWAAVGAFGVAGTGTAISTLSGAAAYSAIMSALGGVGVMTGGVALIAGVAGFGIYKLLKNQKNNPKQVLKEIEARLYTLLEHQTHELLNVFNYYFSEPSDEYFLAPNIPLDKLANALYKYANLEPGERVLAFVDQSMFGSGKMGLVFTENRLIYQELWEKPKSLKYSDVRDVASKFPKFYNDKLDSILQNLLPELKQIYQLNTIEILENNTTDKLVNLDDELIHKIQAMTQICEACISLKPGIKNLNHLLKP</sequence>
<organism evidence="2 3">
    <name type="scientific">Planktothrix tepida PCC 9214</name>
    <dbReference type="NCBI Taxonomy" id="671072"/>
    <lineage>
        <taxon>Bacteria</taxon>
        <taxon>Bacillati</taxon>
        <taxon>Cyanobacteriota</taxon>
        <taxon>Cyanophyceae</taxon>
        <taxon>Oscillatoriophycideae</taxon>
        <taxon>Oscillatoriales</taxon>
        <taxon>Microcoleaceae</taxon>
        <taxon>Planktothrix</taxon>
    </lineage>
</organism>
<keyword evidence="1" id="KW-0472">Membrane</keyword>
<dbReference type="RefSeq" id="WP_072718482.1">
    <property type="nucleotide sequence ID" value="NZ_LN889782.1"/>
</dbReference>
<dbReference type="AlphaFoldDB" id="A0A1J1LGI0"/>
<dbReference type="Proteomes" id="UP000184315">
    <property type="component" value="Unassembled WGS sequence"/>
</dbReference>
<reference evidence="3" key="1">
    <citation type="submission" date="2015-10" db="EMBL/GenBank/DDBJ databases">
        <authorList>
            <person name="Regsiter A."/>
            <person name="william w."/>
        </authorList>
    </citation>
    <scope>NUCLEOTIDE SEQUENCE [LARGE SCALE GENOMIC DNA]</scope>
</reference>
<feature type="transmembrane region" description="Helical" evidence="1">
    <location>
        <begin position="360"/>
        <end position="384"/>
    </location>
</feature>
<keyword evidence="1" id="KW-0812">Transmembrane</keyword>
<protein>
    <submittedName>
        <fullName evidence="2">Uncharacterized protein</fullName>
    </submittedName>
</protein>
<proteinExistence type="predicted"/>
<dbReference type="STRING" id="671072.PL9214291270"/>
<dbReference type="EMBL" id="CZDF01000132">
    <property type="protein sequence ID" value="CUR31679.1"/>
    <property type="molecule type" value="Genomic_DNA"/>
</dbReference>
<feature type="transmembrane region" description="Helical" evidence="1">
    <location>
        <begin position="440"/>
        <end position="473"/>
    </location>
</feature>
<accession>A0A1J1LGI0</accession>
<evidence type="ECO:0000313" key="2">
    <source>
        <dbReference type="EMBL" id="CUR31679.1"/>
    </source>
</evidence>